<dbReference type="Pfam" id="PF17407">
    <property type="entry name" value="Nrap_D6"/>
    <property type="match status" value="1"/>
</dbReference>
<dbReference type="InterPro" id="IPR035082">
    <property type="entry name" value="Nrap_D1"/>
</dbReference>
<comment type="subcellular location">
    <subcellularLocation>
        <location evidence="1 5">Nucleus</location>
        <location evidence="1 5">Nucleolus</location>
    </subcellularLocation>
</comment>
<dbReference type="InterPro" id="IPR035371">
    <property type="entry name" value="Nrap_D6"/>
</dbReference>
<accession>S9XA53</accession>
<dbReference type="Pfam" id="PF17403">
    <property type="entry name" value="Nrap_D2"/>
    <property type="match status" value="1"/>
</dbReference>
<dbReference type="EMBL" id="KE546988">
    <property type="protein sequence ID" value="EPY54027.1"/>
    <property type="molecule type" value="Genomic_DNA"/>
</dbReference>
<evidence type="ECO:0000256" key="2">
    <source>
        <dbReference type="ARBA" id="ARBA00006674"/>
    </source>
</evidence>
<dbReference type="Pfam" id="PF03813">
    <property type="entry name" value="Nrap"/>
    <property type="match status" value="1"/>
</dbReference>
<evidence type="ECO:0000256" key="3">
    <source>
        <dbReference type="ARBA" id="ARBA00022884"/>
    </source>
</evidence>
<dbReference type="GeneID" id="25037072"/>
<dbReference type="eggNOG" id="KOG2054">
    <property type="taxonomic scope" value="Eukaryota"/>
</dbReference>
<dbReference type="Pfam" id="PF17404">
    <property type="entry name" value="Nrap_D3"/>
    <property type="match status" value="1"/>
</dbReference>
<feature type="region of interest" description="Disordered" evidence="6">
    <location>
        <begin position="1"/>
        <end position="44"/>
    </location>
</feature>
<keyword evidence="5" id="KW-0687">Ribonucleoprotein</keyword>
<feature type="domain" description="Nrap protein" evidence="8">
    <location>
        <begin position="309"/>
        <end position="452"/>
    </location>
</feature>
<dbReference type="InterPro" id="IPR035368">
    <property type="entry name" value="Nrap_D3"/>
</dbReference>
<keyword evidence="3 5" id="KW-0694">RNA-binding</keyword>
<gene>
    <name evidence="13" type="ORF">SPOG_02750</name>
</gene>
<comment type="similarity">
    <text evidence="2 5">Belongs to the NRAP family.</text>
</comment>
<keyword evidence="14" id="KW-1185">Reference proteome</keyword>
<evidence type="ECO:0000259" key="10">
    <source>
        <dbReference type="Pfam" id="PF17405"/>
    </source>
</evidence>
<dbReference type="Gene3D" id="1.10.1410.10">
    <property type="match status" value="1"/>
</dbReference>
<evidence type="ECO:0000256" key="1">
    <source>
        <dbReference type="ARBA" id="ARBA00004604"/>
    </source>
</evidence>
<dbReference type="GO" id="GO:0006409">
    <property type="term" value="P:tRNA export from nucleus"/>
    <property type="evidence" value="ECO:0007669"/>
    <property type="project" value="TreeGrafter"/>
</dbReference>
<evidence type="ECO:0000259" key="9">
    <source>
        <dbReference type="Pfam" id="PF17404"/>
    </source>
</evidence>
<evidence type="ECO:0000259" key="12">
    <source>
        <dbReference type="Pfam" id="PF17407"/>
    </source>
</evidence>
<dbReference type="InterPro" id="IPR005554">
    <property type="entry name" value="NOL6/Upt22"/>
</dbReference>
<evidence type="ECO:0000259" key="7">
    <source>
        <dbReference type="Pfam" id="PF03813"/>
    </source>
</evidence>
<evidence type="ECO:0000256" key="4">
    <source>
        <dbReference type="ARBA" id="ARBA00023242"/>
    </source>
</evidence>
<dbReference type="STRING" id="653667.S9XA53"/>
<keyword evidence="4 5" id="KW-0539">Nucleus</keyword>
<dbReference type="Gene3D" id="3.30.70.3030">
    <property type="match status" value="1"/>
</dbReference>
<protein>
    <recommendedName>
        <fullName evidence="5">U3 small nucleolar RNA-associated protein 22</fullName>
    </recommendedName>
</protein>
<dbReference type="RefSeq" id="XP_013020866.1">
    <property type="nucleotide sequence ID" value="XM_013165412.1"/>
</dbReference>
<dbReference type="PANTHER" id="PTHR17972:SF0">
    <property type="entry name" value="NUCLEOLAR PROTEIN 6"/>
    <property type="match status" value="1"/>
</dbReference>
<evidence type="ECO:0000256" key="6">
    <source>
        <dbReference type="SAM" id="MobiDB-lite"/>
    </source>
</evidence>
<dbReference type="InterPro" id="IPR035370">
    <property type="entry name" value="Nrap_D5"/>
</dbReference>
<reference evidence="13 14" key="1">
    <citation type="journal article" date="2011" name="Science">
        <title>Comparative functional genomics of the fission yeasts.</title>
        <authorList>
            <person name="Rhind N."/>
            <person name="Chen Z."/>
            <person name="Yassour M."/>
            <person name="Thompson D.A."/>
            <person name="Haas B.J."/>
            <person name="Habib N."/>
            <person name="Wapinski I."/>
            <person name="Roy S."/>
            <person name="Lin M.F."/>
            <person name="Heiman D.I."/>
            <person name="Young S.K."/>
            <person name="Furuya K."/>
            <person name="Guo Y."/>
            <person name="Pidoux A."/>
            <person name="Chen H.M."/>
            <person name="Robbertse B."/>
            <person name="Goldberg J.M."/>
            <person name="Aoki K."/>
            <person name="Bayne E.H."/>
            <person name="Berlin A.M."/>
            <person name="Desjardins C.A."/>
            <person name="Dobbs E."/>
            <person name="Dukaj L."/>
            <person name="Fan L."/>
            <person name="FitzGerald M.G."/>
            <person name="French C."/>
            <person name="Gujja S."/>
            <person name="Hansen K."/>
            <person name="Keifenheim D."/>
            <person name="Levin J.Z."/>
            <person name="Mosher R.A."/>
            <person name="Mueller C.A."/>
            <person name="Pfiffner J."/>
            <person name="Priest M."/>
            <person name="Russ C."/>
            <person name="Smialowska A."/>
            <person name="Swoboda P."/>
            <person name="Sykes S.M."/>
            <person name="Vaughn M."/>
            <person name="Vengrova S."/>
            <person name="Yoder R."/>
            <person name="Zeng Q."/>
            <person name="Allshire R."/>
            <person name="Baulcombe D."/>
            <person name="Birren B.W."/>
            <person name="Brown W."/>
            <person name="Ekwall K."/>
            <person name="Kellis M."/>
            <person name="Leatherwood J."/>
            <person name="Levin H."/>
            <person name="Margalit H."/>
            <person name="Martienssen R."/>
            <person name="Nieduszynski C.A."/>
            <person name="Spatafora J.W."/>
            <person name="Friedman N."/>
            <person name="Dalgaard J.Z."/>
            <person name="Baumann P."/>
            <person name="Niki H."/>
            <person name="Regev A."/>
            <person name="Nusbaum C."/>
        </authorList>
    </citation>
    <scope>NUCLEOTIDE SEQUENCE [LARGE SCALE GENOMIC DNA]</scope>
    <source>
        <strain evidence="14">OY26 / ATCC MYA-4695 / CBS 11777 / NBRC 106824 / NRRL Y48691</strain>
    </source>
</reference>
<dbReference type="InterPro" id="IPR035367">
    <property type="entry name" value="Nrap_D2"/>
</dbReference>
<dbReference type="GO" id="GO:0032040">
    <property type="term" value="C:small-subunit processome"/>
    <property type="evidence" value="ECO:0007669"/>
    <property type="project" value="TreeGrafter"/>
</dbReference>
<dbReference type="InterPro" id="IPR035369">
    <property type="entry name" value="Nrap_D4"/>
</dbReference>
<proteinExistence type="inferred from homology"/>
<dbReference type="OMA" id="NPHGGKE"/>
<feature type="compositionally biased region" description="Low complexity" evidence="6">
    <location>
        <begin position="16"/>
        <end position="30"/>
    </location>
</feature>
<dbReference type="GO" id="GO:0034456">
    <property type="term" value="C:UTP-C complex"/>
    <property type="evidence" value="ECO:0007669"/>
    <property type="project" value="TreeGrafter"/>
</dbReference>
<dbReference type="OrthoDB" id="10251401at2759"/>
<feature type="domain" description="Nrap protein" evidence="10">
    <location>
        <begin position="632"/>
        <end position="818"/>
    </location>
</feature>
<dbReference type="Pfam" id="PF17405">
    <property type="entry name" value="Nrap_D4"/>
    <property type="match status" value="1"/>
</dbReference>
<keyword evidence="5" id="KW-0698">rRNA processing</keyword>
<sequence length="1100" mass="125235">MSAIKTELSGPSDSFNEQNESLNVNNNNVKDSPKNGIQTPNDSIQRKRFKTEVEREDLENLTLSKTSAFDLQAVELVREISVSNKHLKVSLSLVERIKKVLKGIPESEECNFWLACKELEKSGSVKIPLHKPFPPEDTNIKVKSSSPLSVSAGILSSSGKLFSTPDGWVYDLLAEMPPTLFTPKDFLNNRYFHKREYYLACLAKEVVQKLGTDVEVKYIALHGDVRRPILQLKPVTEDPSSRKRFSIHIIPCLTSFFPTSKLLGHKNSLRNLSAGEELLPTPFYNSSILEDQSMLYYRDLIKKYSVNPQFVEACGLGSVWLNMRGFCSSIHQYGFGLQEWYVLLALLMSASGLPTGSVLSAYLNATQLFKGVLQVLSSDSLSNSLYRVNYDTSSLAIVDRSSPTFVDCSTGSNLLYKMNQKYFEYLKVSSLHSLKLLNENEIANFPKVFLTRVNVPILEFDVSGTIPVDLEASLENYVELTDLDSKFSYYLARLWNLLDQGLNDRANRLLLFQSDVISSGVNDSLENNYPSKISFGLLLNPEVSLRLVDVGPSLEDVEATAKFREFWGEKSELRKFKDGRIAESVYWESSTPSERSQIPMRIMKYVISHHISNKCGDLLKFHNEEFQLFTHAKLSPNVDTYNDYVPVMEAYNEAVKTLLNLSDIPLTISEVLPADEALRYSCSRVPAYETFATTPIDIVFQFESSSRWPDELEGIQRTKIAFLLKIAEYMEELDNVEKAAVGLENTDHPTYNCCFLQVLYSSGFTFRYRIRNDKEAALWKSLERNSITKQKGQEGLYVYDHMFKFIPQHTLAIQAICQTHRSYSMAVRLAKHWFYSHLLTNHVSDEVIELLIASVYVNSNAWQVTASGETALCRMLHFLANWDWRFEPLVIDFRQRLPSNIQSQATEKLEVLRKQDVSMSRNPFYIVVDYDLESKHLGWKTPTKMIANRITVLARAAVSELMKPMANFKSLFKSSMDAYHFVIELHASHIPTYRENAKLKYKNLKVLSSERPGFSPVSDFIGEIENAFSDTIYLFYNKDDPKTIGGIFNPAVLNSRHFKINTNYPFKVVENDLVVVDAVAVCQQIQQVGGDLIKSLRLQI</sequence>
<evidence type="ECO:0000256" key="5">
    <source>
        <dbReference type="RuleBase" id="RU364032"/>
    </source>
</evidence>
<dbReference type="GO" id="GO:0003723">
    <property type="term" value="F:RNA binding"/>
    <property type="evidence" value="ECO:0007669"/>
    <property type="project" value="UniProtKB-KW"/>
</dbReference>
<feature type="domain" description="Nrap protein" evidence="7">
    <location>
        <begin position="171"/>
        <end position="305"/>
    </location>
</feature>
<evidence type="ECO:0000313" key="14">
    <source>
        <dbReference type="Proteomes" id="UP000015464"/>
    </source>
</evidence>
<dbReference type="PANTHER" id="PTHR17972">
    <property type="entry name" value="NUCLEOLAR RNA-ASSOCIATED PROTEIN"/>
    <property type="match status" value="1"/>
</dbReference>
<evidence type="ECO:0000313" key="13">
    <source>
        <dbReference type="EMBL" id="EPY54027.1"/>
    </source>
</evidence>
<dbReference type="Pfam" id="PF17406">
    <property type="entry name" value="Nrap_D5"/>
    <property type="match status" value="1"/>
</dbReference>
<organism evidence="13 14">
    <name type="scientific">Schizosaccharomyces cryophilus (strain OY26 / ATCC MYA-4695 / CBS 11777 / NBRC 106824 / NRRL Y48691)</name>
    <name type="common">Fission yeast</name>
    <dbReference type="NCBI Taxonomy" id="653667"/>
    <lineage>
        <taxon>Eukaryota</taxon>
        <taxon>Fungi</taxon>
        <taxon>Dikarya</taxon>
        <taxon>Ascomycota</taxon>
        <taxon>Taphrinomycotina</taxon>
        <taxon>Schizosaccharomycetes</taxon>
        <taxon>Schizosaccharomycetales</taxon>
        <taxon>Schizosaccharomycetaceae</taxon>
        <taxon>Schizosaccharomyces</taxon>
    </lineage>
</organism>
<feature type="domain" description="Nrap protein" evidence="9">
    <location>
        <begin position="457"/>
        <end position="611"/>
    </location>
</feature>
<feature type="domain" description="Nrap protein" evidence="11">
    <location>
        <begin position="820"/>
        <end position="973"/>
    </location>
</feature>
<keyword evidence="5" id="KW-0690">Ribosome biogenesis</keyword>
<dbReference type="HOGENOM" id="CLU_003502_1_0_1"/>
<dbReference type="Proteomes" id="UP000015464">
    <property type="component" value="Unassembled WGS sequence"/>
</dbReference>
<name>S9XA53_SCHCR</name>
<feature type="domain" description="Nrap protein" evidence="12">
    <location>
        <begin position="977"/>
        <end position="1095"/>
    </location>
</feature>
<dbReference type="GO" id="GO:0032545">
    <property type="term" value="C:CURI complex"/>
    <property type="evidence" value="ECO:0007669"/>
    <property type="project" value="TreeGrafter"/>
</dbReference>
<dbReference type="GO" id="GO:0006364">
    <property type="term" value="P:rRNA processing"/>
    <property type="evidence" value="ECO:0007669"/>
    <property type="project" value="UniProtKB-KW"/>
</dbReference>
<dbReference type="AlphaFoldDB" id="S9XA53"/>
<evidence type="ECO:0000259" key="8">
    <source>
        <dbReference type="Pfam" id="PF17403"/>
    </source>
</evidence>
<evidence type="ECO:0000259" key="11">
    <source>
        <dbReference type="Pfam" id="PF17406"/>
    </source>
</evidence>